<dbReference type="EMBL" id="FUKJ01000265">
    <property type="protein sequence ID" value="SJM93517.1"/>
    <property type="molecule type" value="Genomic_DNA"/>
</dbReference>
<feature type="domain" description="2Fe-2S ferredoxin-type" evidence="1">
    <location>
        <begin position="1"/>
        <end position="87"/>
    </location>
</feature>
<dbReference type="AlphaFoldDB" id="A0A1R4HBF8"/>
<dbReference type="SUPFAM" id="SSF54292">
    <property type="entry name" value="2Fe-2S ferredoxin-like"/>
    <property type="match status" value="1"/>
</dbReference>
<dbReference type="SUPFAM" id="SSF52343">
    <property type="entry name" value="Ferredoxin reductase-like, C-terminal NADP-linked domain"/>
    <property type="match status" value="1"/>
</dbReference>
<dbReference type="Pfam" id="PF00175">
    <property type="entry name" value="NAD_binding_1"/>
    <property type="match status" value="1"/>
</dbReference>
<dbReference type="InterPro" id="IPR017938">
    <property type="entry name" value="Riboflavin_synthase-like_b-brl"/>
</dbReference>
<sequence length="321" mass="35447">MQLSYNRKKYICQPDETVLEALLRQNIAIPNSCGRQVCLSCMMCSLSGPPPSASQQGLNETLRLQNYFLACGCKPEQDMEISLPQETLAMEVPVTVLSVSTLNAGLLSISLQCETAILDYKSGQSAILLNMDNIGSKCAIVSPSNTRLTGQLEVHLDLNHDACFSKWAALKLCAGTRMRLYGPIGNMFHRSTTATQTLLLAGKNGGLSSLIGIMQDIFTREHSGKIYLFHEVDTMEDLYLTDELNEIGNYYPNFRYIPCVLQAPQHDASMNLANQRIKQTIADLTGGQVFICGSKDFVHVIQKQSYLAGCKTNDIFVDITK</sequence>
<dbReference type="InterPro" id="IPR050415">
    <property type="entry name" value="MRET"/>
</dbReference>
<reference evidence="3" key="1">
    <citation type="submission" date="2017-02" db="EMBL/GenBank/DDBJ databases">
        <authorList>
            <person name="Daims H."/>
        </authorList>
    </citation>
    <scope>NUCLEOTIDE SEQUENCE [LARGE SCALE GENOMIC DNA]</scope>
</reference>
<evidence type="ECO:0000313" key="2">
    <source>
        <dbReference type="EMBL" id="SJM93517.1"/>
    </source>
</evidence>
<dbReference type="InterPro" id="IPR001433">
    <property type="entry name" value="OxRdtase_FAD/NAD-bd"/>
</dbReference>
<organism evidence="2 3">
    <name type="scientific">Crenothrix polyspora</name>
    <dbReference type="NCBI Taxonomy" id="360316"/>
    <lineage>
        <taxon>Bacteria</taxon>
        <taxon>Pseudomonadati</taxon>
        <taxon>Pseudomonadota</taxon>
        <taxon>Gammaproteobacteria</taxon>
        <taxon>Methylococcales</taxon>
        <taxon>Crenotrichaceae</taxon>
        <taxon>Crenothrix</taxon>
    </lineage>
</organism>
<dbReference type="InterPro" id="IPR039261">
    <property type="entry name" value="FNR_nucleotide-bd"/>
</dbReference>
<dbReference type="Proteomes" id="UP000195442">
    <property type="component" value="Unassembled WGS sequence"/>
</dbReference>
<dbReference type="RefSeq" id="WP_087147415.1">
    <property type="nucleotide sequence ID" value="NZ_FUKJ01000265.1"/>
</dbReference>
<keyword evidence="3" id="KW-1185">Reference proteome</keyword>
<dbReference type="Gene3D" id="3.10.20.30">
    <property type="match status" value="1"/>
</dbReference>
<dbReference type="Gene3D" id="3.40.50.80">
    <property type="entry name" value="Nucleotide-binding domain of ferredoxin-NADP reductase (FNR) module"/>
    <property type="match status" value="1"/>
</dbReference>
<dbReference type="PANTHER" id="PTHR47354:SF5">
    <property type="entry name" value="PROTEIN RFBI"/>
    <property type="match status" value="1"/>
</dbReference>
<evidence type="ECO:0000259" key="1">
    <source>
        <dbReference type="PROSITE" id="PS51085"/>
    </source>
</evidence>
<dbReference type="Gene3D" id="2.40.30.10">
    <property type="entry name" value="Translation factors"/>
    <property type="match status" value="1"/>
</dbReference>
<dbReference type="InterPro" id="IPR036010">
    <property type="entry name" value="2Fe-2S_ferredoxin-like_sf"/>
</dbReference>
<dbReference type="GO" id="GO:0016491">
    <property type="term" value="F:oxidoreductase activity"/>
    <property type="evidence" value="ECO:0007669"/>
    <property type="project" value="InterPro"/>
</dbReference>
<dbReference type="CDD" id="cd00207">
    <property type="entry name" value="fer2"/>
    <property type="match status" value="1"/>
</dbReference>
<dbReference type="SUPFAM" id="SSF63380">
    <property type="entry name" value="Riboflavin synthase domain-like"/>
    <property type="match status" value="1"/>
</dbReference>
<gene>
    <name evidence="2" type="ORF">CRENPOLYSF2_3370008</name>
</gene>
<proteinExistence type="predicted"/>
<dbReference type="InterPro" id="IPR001041">
    <property type="entry name" value="2Fe-2S_ferredoxin-type"/>
</dbReference>
<evidence type="ECO:0000313" key="3">
    <source>
        <dbReference type="Proteomes" id="UP000195442"/>
    </source>
</evidence>
<dbReference type="PANTHER" id="PTHR47354">
    <property type="entry name" value="NADH OXIDOREDUCTASE HCR"/>
    <property type="match status" value="1"/>
</dbReference>
<accession>A0A1R4HBF8</accession>
<dbReference type="Pfam" id="PF00111">
    <property type="entry name" value="Fer2"/>
    <property type="match status" value="1"/>
</dbReference>
<dbReference type="PROSITE" id="PS51085">
    <property type="entry name" value="2FE2S_FER_2"/>
    <property type="match status" value="1"/>
</dbReference>
<dbReference type="InterPro" id="IPR012675">
    <property type="entry name" value="Beta-grasp_dom_sf"/>
</dbReference>
<dbReference type="OrthoDB" id="9806195at2"/>
<dbReference type="GO" id="GO:0051536">
    <property type="term" value="F:iron-sulfur cluster binding"/>
    <property type="evidence" value="ECO:0007669"/>
    <property type="project" value="InterPro"/>
</dbReference>
<name>A0A1R4HBF8_9GAMM</name>
<protein>
    <submittedName>
        <fullName evidence="2">Putative oxygenase</fullName>
    </submittedName>
</protein>